<dbReference type="GO" id="GO:0006508">
    <property type="term" value="P:proteolysis"/>
    <property type="evidence" value="ECO:0007669"/>
    <property type="project" value="UniProtKB-KW"/>
</dbReference>
<dbReference type="UniPathway" id="UPA00665"/>
<comment type="pathway">
    <text evidence="9">Protein modification; lipoprotein biosynthesis (signal peptide cleavage).</text>
</comment>
<keyword evidence="7 9" id="KW-1133">Transmembrane helix</keyword>
<dbReference type="AlphaFoldDB" id="A0A7W2ABI3"/>
<evidence type="ECO:0000256" key="3">
    <source>
        <dbReference type="ARBA" id="ARBA00022670"/>
    </source>
</evidence>
<evidence type="ECO:0000256" key="8">
    <source>
        <dbReference type="ARBA" id="ARBA00023136"/>
    </source>
</evidence>
<feature type="active site" evidence="9">
    <location>
        <position position="127"/>
    </location>
</feature>
<dbReference type="PRINTS" id="PR00781">
    <property type="entry name" value="LIPOSIGPTASE"/>
</dbReference>
<comment type="similarity">
    <text evidence="1 9 10">Belongs to the peptidase A8 family.</text>
</comment>
<dbReference type="NCBIfam" id="TIGR00077">
    <property type="entry name" value="lspA"/>
    <property type="match status" value="1"/>
</dbReference>
<evidence type="ECO:0000256" key="2">
    <source>
        <dbReference type="ARBA" id="ARBA00022475"/>
    </source>
</evidence>
<organism evidence="11 12">
    <name type="scientific">Marinobacterium marinum</name>
    <dbReference type="NCBI Taxonomy" id="2756129"/>
    <lineage>
        <taxon>Bacteria</taxon>
        <taxon>Pseudomonadati</taxon>
        <taxon>Pseudomonadota</taxon>
        <taxon>Gammaproteobacteria</taxon>
        <taxon>Oceanospirillales</taxon>
        <taxon>Oceanospirillaceae</taxon>
        <taxon>Marinobacterium</taxon>
    </lineage>
</organism>
<comment type="caution">
    <text evidence="11">The sequence shown here is derived from an EMBL/GenBank/DDBJ whole genome shotgun (WGS) entry which is preliminary data.</text>
</comment>
<keyword evidence="6 9" id="KW-0378">Hydrolase</keyword>
<proteinExistence type="inferred from homology"/>
<feature type="transmembrane region" description="Helical" evidence="9">
    <location>
        <begin position="74"/>
        <end position="92"/>
    </location>
</feature>
<keyword evidence="4 9" id="KW-0812">Transmembrane</keyword>
<dbReference type="HAMAP" id="MF_00161">
    <property type="entry name" value="LspA"/>
    <property type="match status" value="1"/>
</dbReference>
<evidence type="ECO:0000256" key="7">
    <source>
        <dbReference type="ARBA" id="ARBA00022989"/>
    </source>
</evidence>
<gene>
    <name evidence="9 11" type="primary">lspA</name>
    <name evidence="11" type="ORF">H1S06_01880</name>
</gene>
<accession>A0A7W2ABI3</accession>
<keyword evidence="8 9" id="KW-0472">Membrane</keyword>
<dbReference type="EC" id="3.4.23.36" evidence="9"/>
<evidence type="ECO:0000256" key="5">
    <source>
        <dbReference type="ARBA" id="ARBA00022750"/>
    </source>
</evidence>
<reference evidence="11 12" key="1">
    <citation type="submission" date="2020-07" db="EMBL/GenBank/DDBJ databases">
        <title>Bacterium isolated from marien macroalgae.</title>
        <authorList>
            <person name="Zhu K."/>
            <person name="Lu D."/>
            <person name="Du Z."/>
        </authorList>
    </citation>
    <scope>NUCLEOTIDE SEQUENCE [LARGE SCALE GENOMIC DNA]</scope>
    <source>
        <strain evidence="11 12">3-1745</strain>
    </source>
</reference>
<comment type="catalytic activity">
    <reaction evidence="9">
        <text>Release of signal peptides from bacterial membrane prolipoproteins. Hydrolyzes -Xaa-Yaa-Zaa-|-(S,diacylglyceryl)Cys-, in which Xaa is hydrophobic (preferably Leu), and Yaa (Ala or Ser) and Zaa (Gly or Ala) have small, neutral side chains.</text>
        <dbReference type="EC" id="3.4.23.36"/>
    </reaction>
</comment>
<evidence type="ECO:0000256" key="1">
    <source>
        <dbReference type="ARBA" id="ARBA00006139"/>
    </source>
</evidence>
<evidence type="ECO:0000256" key="9">
    <source>
        <dbReference type="HAMAP-Rule" id="MF_00161"/>
    </source>
</evidence>
<dbReference type="PANTHER" id="PTHR33695:SF1">
    <property type="entry name" value="LIPOPROTEIN SIGNAL PEPTIDASE"/>
    <property type="match status" value="1"/>
</dbReference>
<keyword evidence="2 9" id="KW-1003">Cell membrane</keyword>
<evidence type="ECO:0000313" key="12">
    <source>
        <dbReference type="Proteomes" id="UP000538931"/>
    </source>
</evidence>
<dbReference type="EMBL" id="JACEMT010000032">
    <property type="protein sequence ID" value="MBA4501118.1"/>
    <property type="molecule type" value="Genomic_DNA"/>
</dbReference>
<dbReference type="PANTHER" id="PTHR33695">
    <property type="entry name" value="LIPOPROTEIN SIGNAL PEPTIDASE"/>
    <property type="match status" value="1"/>
</dbReference>
<feature type="transmembrane region" description="Helical" evidence="9">
    <location>
        <begin position="46"/>
        <end position="68"/>
    </location>
</feature>
<comment type="subcellular location">
    <subcellularLocation>
        <location evidence="9">Cell membrane</location>
        <topology evidence="9">Multi-pass membrane protein</topology>
    </subcellularLocation>
</comment>
<keyword evidence="5 9" id="KW-0064">Aspartyl protease</keyword>
<feature type="transmembrane region" description="Helical" evidence="9">
    <location>
        <begin position="16"/>
        <end position="34"/>
    </location>
</feature>
<sequence length="174" mass="19067">MTASMTDTRGASALRWLWLSLGVVVLDLVSKYLADTQLIYANPVPLLPVFDLTLLYNTGAAFSFLATAGGWQRWLFVAIAVGMSAFLLHWMWRTPKAQKCLGIGLALVLGGALGNLYDRTVHGHVVDFISLHWNGYYFPAFNIADCAITLGTCLLLVDMFFLGGNETSDTGTRE</sequence>
<evidence type="ECO:0000313" key="11">
    <source>
        <dbReference type="EMBL" id="MBA4501118.1"/>
    </source>
</evidence>
<dbReference type="Pfam" id="PF01252">
    <property type="entry name" value="Peptidase_A8"/>
    <property type="match status" value="1"/>
</dbReference>
<name>A0A7W2ABI3_9GAMM</name>
<keyword evidence="12" id="KW-1185">Reference proteome</keyword>
<feature type="active site" evidence="9">
    <location>
        <position position="145"/>
    </location>
</feature>
<evidence type="ECO:0000256" key="10">
    <source>
        <dbReference type="RuleBase" id="RU004181"/>
    </source>
</evidence>
<dbReference type="GO" id="GO:0005886">
    <property type="term" value="C:plasma membrane"/>
    <property type="evidence" value="ECO:0007669"/>
    <property type="project" value="UniProtKB-SubCell"/>
</dbReference>
<evidence type="ECO:0000256" key="6">
    <source>
        <dbReference type="ARBA" id="ARBA00022801"/>
    </source>
</evidence>
<dbReference type="InterPro" id="IPR001872">
    <property type="entry name" value="Peptidase_A8"/>
</dbReference>
<dbReference type="GO" id="GO:0004190">
    <property type="term" value="F:aspartic-type endopeptidase activity"/>
    <property type="evidence" value="ECO:0007669"/>
    <property type="project" value="UniProtKB-UniRule"/>
</dbReference>
<evidence type="ECO:0000256" key="4">
    <source>
        <dbReference type="ARBA" id="ARBA00022692"/>
    </source>
</evidence>
<comment type="function">
    <text evidence="9">This protein specifically catalyzes the removal of signal peptides from prolipoproteins.</text>
</comment>
<feature type="transmembrane region" description="Helical" evidence="9">
    <location>
        <begin position="137"/>
        <end position="157"/>
    </location>
</feature>
<keyword evidence="3 9" id="KW-0645">Protease</keyword>
<dbReference type="Proteomes" id="UP000538931">
    <property type="component" value="Unassembled WGS sequence"/>
</dbReference>
<protein>
    <recommendedName>
        <fullName evidence="9">Lipoprotein signal peptidase</fullName>
        <ecNumber evidence="9">3.4.23.36</ecNumber>
    </recommendedName>
    <alternativeName>
        <fullName evidence="9">Prolipoprotein signal peptidase</fullName>
    </alternativeName>
    <alternativeName>
        <fullName evidence="9">Signal peptidase II</fullName>
        <shortName evidence="9">SPase II</shortName>
    </alternativeName>
</protein>